<feature type="compositionally biased region" description="Polar residues" evidence="1">
    <location>
        <begin position="716"/>
        <end position="729"/>
    </location>
</feature>
<feature type="region of interest" description="Disordered" evidence="1">
    <location>
        <begin position="716"/>
        <end position="736"/>
    </location>
</feature>
<dbReference type="GeneID" id="114243069"/>
<feature type="compositionally biased region" description="Basic and acidic residues" evidence="1">
    <location>
        <begin position="902"/>
        <end position="923"/>
    </location>
</feature>
<feature type="region of interest" description="Disordered" evidence="1">
    <location>
        <begin position="902"/>
        <end position="931"/>
    </location>
</feature>
<evidence type="ECO:0000256" key="1">
    <source>
        <dbReference type="SAM" id="MobiDB-lite"/>
    </source>
</evidence>
<evidence type="ECO:0000313" key="3">
    <source>
        <dbReference type="RefSeq" id="XP_028030231.1"/>
    </source>
</evidence>
<keyword evidence="2" id="KW-1185">Reference proteome</keyword>
<sequence length="1407" mass="162223">MDFTSLKIKFKPIMKSIQRSNTKCCIEIIPQIKSIENFNNLKWDEDPLIEYTIPITYKIVFKKANEQTKYTYKDDSNKFYYSCVDLLIPSALSNNYEGSGDLKRHKSDTIVLDKHIVDVFYKKMGSEFTIKDYRDDSTKEISDYKLCYDKSKNKISENINETTLIIDDETKLGKENRFVTINCDKSTSTDIILFKYKNIGNKNTSYGKDFFLSKIGLEPTNTTELDNYTIKAEEIIISKRTMENAKRSITGLYQETDLVKNLHDNNSYAKNMIRDQENFDCCLNKRTVSRATPQQRLAEFLRLMETEMLPLKIMLNEITIQYAKLQSSWEKKNRHSTAYENIVKIQTNLSENNLYSNRVVYSVVIMDHEELLKELATNLYFQLKDEPPQITEVNKTEKKHPLHLKLRVRKNNKLHLKKNLATESIQNQANCHLASSDDTIMSFKLLLETDKDKENSKKHRNKITKMLRPGLCLNTQNKEDNIPYMPKNPSRKRNEMSEFETLNDYDSGHKYFGLSKNNFIKNSPADLKKHKIFIGKCKPGGCLDPAFSEDNYEYYISKKIRAPEKTNDPYVKDPEFNHGSCIKIANTPNDFEITSWNFKENLEINTIQHIYEAESLHKTISNSHSSTLTIYPTSLSNEEINNTKNMNKNSTESSPKNMYLGISNGTYFTPPRNVKKLSDSKISVRNNSDEVNTMNEKLKSIESDFKQGLSNKIRSSTAILENQSSTADNNTKRKFKSPECELEMPDVDFTFLQEKVHQNNSEYPLIPKTGSMKKDSIIVEAKSISECGDIVKHGRISDIITNIDTNEDIEKRLILPSQETKLETDNKVKITELDTNGLNRAIDGLVFPKSKSQTNTVKPPNTISIENANTNNISFLKAEEIPAQISAAENIGTAKSDQYKTKQAKIHDNENELSSKSRDDIKTTDNFSHNTDLDQDDYDLLPSTLISSSHDSKYEMDTTNTFTNKVQYSSKRSKHLEYKDERDLNFSTSRDLMIKKDIQMQSEKQKENESVLKIFRKELEQTNVPNAKTISNNIIVTEDISSMNIGSFDVPDSKLDSVETINNETNEIESKIDVSPNQSHGNVRKDVGDFNFNKELRKDFKTKNHEETQNTKVELKGSILEINLDSDSQTIEQPLRETSQTKYKDRYSIEPDILSKITIPKSSTSVENRHNIAEKQLRNEKNISHSRHKTDKPHAQNEVFHKIQQVNENNKSDIGEPLSYPKPSASLALKNDTYLMDLEFAIFMNNNNEKTIKTLDTSQTYDEDKSQNLATIMIKSQMRTSNKEIRFPVDSENDLIIQIKKTRIMNQKVQINNTFARGEDVLEGKDQQNEESKNETTVNNNEASKLQNILSWIYNHELVPLQNVIKELKDDIDFLTEQQQHKAKIQQVKKTKSMKLLKFTKDCTCLL</sequence>
<dbReference type="OrthoDB" id="433512at2759"/>
<reference evidence="3" key="1">
    <citation type="submission" date="2025-08" db="UniProtKB">
        <authorList>
            <consortium name="RefSeq"/>
        </authorList>
    </citation>
    <scope>IDENTIFICATION</scope>
    <source>
        <tissue evidence="3">Silk gland</tissue>
    </source>
</reference>
<gene>
    <name evidence="3" type="primary">LOC114243069</name>
</gene>
<dbReference type="Proteomes" id="UP000504629">
    <property type="component" value="Unplaced"/>
</dbReference>
<protein>
    <submittedName>
        <fullName evidence="3">MATH and LRR domain-containing protein PFE0570w-like</fullName>
    </submittedName>
</protein>
<accession>A0A6J2JKV3</accession>
<organism evidence="2 3">
    <name type="scientific">Bombyx mandarina</name>
    <name type="common">Wild silk moth</name>
    <name type="synonym">Wild silkworm</name>
    <dbReference type="NCBI Taxonomy" id="7092"/>
    <lineage>
        <taxon>Eukaryota</taxon>
        <taxon>Metazoa</taxon>
        <taxon>Ecdysozoa</taxon>
        <taxon>Arthropoda</taxon>
        <taxon>Hexapoda</taxon>
        <taxon>Insecta</taxon>
        <taxon>Pterygota</taxon>
        <taxon>Neoptera</taxon>
        <taxon>Endopterygota</taxon>
        <taxon>Lepidoptera</taxon>
        <taxon>Glossata</taxon>
        <taxon>Ditrysia</taxon>
        <taxon>Bombycoidea</taxon>
        <taxon>Bombycidae</taxon>
        <taxon>Bombycinae</taxon>
        <taxon>Bombyx</taxon>
    </lineage>
</organism>
<evidence type="ECO:0000313" key="2">
    <source>
        <dbReference type="Proteomes" id="UP000504629"/>
    </source>
</evidence>
<dbReference type="KEGG" id="bman:114243069"/>
<dbReference type="RefSeq" id="XP_028030231.1">
    <property type="nucleotide sequence ID" value="XM_028174430.1"/>
</dbReference>
<name>A0A6J2JKV3_BOMMA</name>
<proteinExistence type="predicted"/>